<feature type="compositionally biased region" description="Polar residues" evidence="1">
    <location>
        <begin position="519"/>
        <end position="530"/>
    </location>
</feature>
<dbReference type="CDD" id="cd00170">
    <property type="entry name" value="SEC14"/>
    <property type="match status" value="1"/>
</dbReference>
<dbReference type="SMART" id="SM00516">
    <property type="entry name" value="SEC14"/>
    <property type="match status" value="1"/>
</dbReference>
<dbReference type="Gene3D" id="3.40.525.10">
    <property type="entry name" value="CRAL-TRIO lipid binding domain"/>
    <property type="match status" value="1"/>
</dbReference>
<dbReference type="STRING" id="28573.A0A0U1LMQ0"/>
<dbReference type="SUPFAM" id="SSF52087">
    <property type="entry name" value="CRAL/TRIO domain"/>
    <property type="match status" value="1"/>
</dbReference>
<evidence type="ECO:0000313" key="4">
    <source>
        <dbReference type="Proteomes" id="UP000054383"/>
    </source>
</evidence>
<dbReference type="Pfam" id="PF03765">
    <property type="entry name" value="CRAL_TRIO_N"/>
    <property type="match status" value="1"/>
</dbReference>
<evidence type="ECO:0000256" key="1">
    <source>
        <dbReference type="SAM" id="MobiDB-lite"/>
    </source>
</evidence>
<dbReference type="Pfam" id="PF00650">
    <property type="entry name" value="CRAL_TRIO"/>
    <property type="match status" value="1"/>
</dbReference>
<dbReference type="PANTHER" id="PTHR46590">
    <property type="entry name" value="PHOSPHATIDYLINOSITOL TRANSFER PROTEIN CSR1-RELATED"/>
    <property type="match status" value="1"/>
</dbReference>
<feature type="domain" description="CRAL-TRIO" evidence="2">
    <location>
        <begin position="250"/>
        <end position="396"/>
    </location>
</feature>
<dbReference type="Proteomes" id="UP000054383">
    <property type="component" value="Unassembled WGS sequence"/>
</dbReference>
<feature type="region of interest" description="Disordered" evidence="1">
    <location>
        <begin position="34"/>
        <end position="104"/>
    </location>
</feature>
<keyword evidence="4" id="KW-1185">Reference proteome</keyword>
<feature type="region of interest" description="Disordered" evidence="1">
    <location>
        <begin position="510"/>
        <end position="549"/>
    </location>
</feature>
<organism evidence="3 4">
    <name type="scientific">Talaromyces islandicus</name>
    <name type="common">Penicillium islandicum</name>
    <dbReference type="NCBI Taxonomy" id="28573"/>
    <lineage>
        <taxon>Eukaryota</taxon>
        <taxon>Fungi</taxon>
        <taxon>Dikarya</taxon>
        <taxon>Ascomycota</taxon>
        <taxon>Pezizomycotina</taxon>
        <taxon>Eurotiomycetes</taxon>
        <taxon>Eurotiomycetidae</taxon>
        <taxon>Eurotiales</taxon>
        <taxon>Trichocomaceae</taxon>
        <taxon>Talaromyces</taxon>
        <taxon>Talaromyces sect. Islandici</taxon>
    </lineage>
</organism>
<dbReference type="OMA" id="LERYVVH"/>
<accession>A0A0U1LMQ0</accession>
<sequence length="711" mass="80109">MQVPTGVLGNLTPDQEARLQQLWMFLLNAFDGPDSTTTNNNPFSRASFDDPPRSPNSFDTSRHSLSSHANNTDLHLPPTPTSPISSTQRPYNTQPAPKKLRRRTSLLSNASESIVARTASTHKRAMSFHAQSMGGVNLRPSPQNAQVMRRIMAAYKLSPDELRHTLLASLKNDHPDAMLLRYLRARKWDVGKAFVLLVSSMGWRVKMHVDDDILPRGELYALQQTKSPSRREQRAGNDFVKQLRMGKNIIHGVDREGRPIVDIRVRLHRAEDQSDAVLERYVVHTIEMCRLLLRPPEIETAVLIFDMTDFSMANMDYTPVKFIIKCLESFYPECLGLILIHKAPWFFSASWRIIKAWMNDSLRSKVHFTKTLGDLQRFIAPENIPGDLGGPDAYHYRYIEPDTNDKAETLSHDTYSPTREFLLGQRQRIASEMLDATRLWLQTSAMRDRIGAALQHDRRVELIEELRLNYWRLDPFVRARSHLDREGVIVGDGIGSVNIYPHRASVDAMVEDSDKSRMSAGSSATTSFNHQGRGHGRELSESDMQSNMQSVRGSIDHGFDFALTSHISDDTETETDSGMSMRDSFMREYDDSMVSEDMISEVDELPAVQPPQSQPQPQSKPDAAAAANQLEPPTQPETNNQPQISTPTSRSTHLLPPPQPHPQEISSSEFDSSDDDFDEDSDVEIHDAVTHMVGGRGSGIVQRAAVRVINV</sequence>
<dbReference type="PROSITE" id="PS50191">
    <property type="entry name" value="CRAL_TRIO"/>
    <property type="match status" value="1"/>
</dbReference>
<dbReference type="SUPFAM" id="SSF46938">
    <property type="entry name" value="CRAL/TRIO N-terminal domain"/>
    <property type="match status" value="1"/>
</dbReference>
<dbReference type="InterPro" id="IPR036273">
    <property type="entry name" value="CRAL/TRIO_N_dom_sf"/>
</dbReference>
<feature type="compositionally biased region" description="Low complexity" evidence="1">
    <location>
        <begin position="615"/>
        <end position="643"/>
    </location>
</feature>
<reference evidence="3 4" key="1">
    <citation type="submission" date="2015-04" db="EMBL/GenBank/DDBJ databases">
        <authorList>
            <person name="Syromyatnikov M.Y."/>
            <person name="Popov V.N."/>
        </authorList>
    </citation>
    <scope>NUCLEOTIDE SEQUENCE [LARGE SCALE GENOMIC DNA]</scope>
    <source>
        <strain evidence="3">WF-38-12</strain>
    </source>
</reference>
<feature type="region of interest" description="Disordered" evidence="1">
    <location>
        <begin position="607"/>
        <end position="684"/>
    </location>
</feature>
<feature type="compositionally biased region" description="Acidic residues" evidence="1">
    <location>
        <begin position="671"/>
        <end position="682"/>
    </location>
</feature>
<dbReference type="OrthoDB" id="43460at2759"/>
<dbReference type="SMART" id="SM01100">
    <property type="entry name" value="CRAL_TRIO_N"/>
    <property type="match status" value="1"/>
</dbReference>
<proteinExistence type="predicted"/>
<gene>
    <name evidence="3" type="ORF">PISL3812_00923</name>
</gene>
<evidence type="ECO:0000259" key="2">
    <source>
        <dbReference type="PROSITE" id="PS50191"/>
    </source>
</evidence>
<protein>
    <submittedName>
        <fullName evidence="3">Phosphatidylinositol transfer protein CSR1</fullName>
    </submittedName>
</protein>
<dbReference type="InterPro" id="IPR052432">
    <property type="entry name" value="PITP/CRAL-TRIO"/>
</dbReference>
<dbReference type="InterPro" id="IPR036865">
    <property type="entry name" value="CRAL-TRIO_dom_sf"/>
</dbReference>
<dbReference type="InterPro" id="IPR011074">
    <property type="entry name" value="CRAL/TRIO_N_dom"/>
</dbReference>
<name>A0A0U1LMQ0_TALIS</name>
<feature type="compositionally biased region" description="Polar residues" evidence="1">
    <location>
        <begin position="55"/>
        <end position="73"/>
    </location>
</feature>
<evidence type="ECO:0000313" key="3">
    <source>
        <dbReference type="EMBL" id="CRG83570.1"/>
    </source>
</evidence>
<dbReference type="AlphaFoldDB" id="A0A0U1LMQ0"/>
<feature type="compositionally biased region" description="Polar residues" evidence="1">
    <location>
        <begin position="34"/>
        <end position="44"/>
    </location>
</feature>
<dbReference type="EMBL" id="CVMT01000001">
    <property type="protein sequence ID" value="CRG83570.1"/>
    <property type="molecule type" value="Genomic_DNA"/>
</dbReference>
<dbReference type="InterPro" id="IPR001251">
    <property type="entry name" value="CRAL-TRIO_dom"/>
</dbReference>
<dbReference type="PANTHER" id="PTHR46590:SF2">
    <property type="entry name" value="CRAL_TRIO DOMAIN PROTEIN (AFU_ORTHOLOGUE AFUA_4G13930)-RELATED"/>
    <property type="match status" value="1"/>
</dbReference>